<evidence type="ECO:0000313" key="5">
    <source>
        <dbReference type="EMBL" id="HGY56242.1"/>
    </source>
</evidence>
<sequence length="240" mass="27186">MKKIISVVLCILILNPSVSIIQAAETFSAWALTGEAGLDKDPDLPQHPFTPGDGILISTLPDTSSFLNGIFPIDDRGYVELPITGKIRITNMSVEEVKKYIRTNFVNYLGDPEALYVKPVIRISLLGGFQRPGLYYVDYQSSLWDVVRLAGGPLKEEGIYEMHWQRNGEEKTDDLTQLFERGASLKKIGIKSGDQIWTPSPDARTFWTTVAEVMPMLTFFTTLVYLYMTYRRDTFLMQSR</sequence>
<dbReference type="PANTHER" id="PTHR33619:SF3">
    <property type="entry name" value="POLYSACCHARIDE EXPORT PROTEIN GFCE-RELATED"/>
    <property type="match status" value="1"/>
</dbReference>
<dbReference type="AlphaFoldDB" id="A0A7V4UEC8"/>
<feature type="domain" description="Polysaccharide export protein N-terminal" evidence="4">
    <location>
        <begin position="50"/>
        <end position="113"/>
    </location>
</feature>
<feature type="chain" id="PRO_5030573385" description="Polysaccharide export protein N-terminal domain-containing protein" evidence="3">
    <location>
        <begin position="24"/>
        <end position="240"/>
    </location>
</feature>
<keyword evidence="2" id="KW-0472">Membrane</keyword>
<protein>
    <recommendedName>
        <fullName evidence="4">Polysaccharide export protein N-terminal domain-containing protein</fullName>
    </recommendedName>
</protein>
<reference evidence="5" key="1">
    <citation type="journal article" date="2020" name="mSystems">
        <title>Genome- and Community-Level Interaction Insights into Carbon Utilization and Element Cycling Functions of Hydrothermarchaeota in Hydrothermal Sediment.</title>
        <authorList>
            <person name="Zhou Z."/>
            <person name="Liu Y."/>
            <person name="Xu W."/>
            <person name="Pan J."/>
            <person name="Luo Z.H."/>
            <person name="Li M."/>
        </authorList>
    </citation>
    <scope>NUCLEOTIDE SEQUENCE [LARGE SCALE GENOMIC DNA]</scope>
    <source>
        <strain evidence="5">HyVt-577</strain>
    </source>
</reference>
<organism evidence="5">
    <name type="scientific">Caldithrix abyssi</name>
    <dbReference type="NCBI Taxonomy" id="187145"/>
    <lineage>
        <taxon>Bacteria</taxon>
        <taxon>Pseudomonadati</taxon>
        <taxon>Calditrichota</taxon>
        <taxon>Calditrichia</taxon>
        <taxon>Calditrichales</taxon>
        <taxon>Calditrichaceae</taxon>
        <taxon>Caldithrix</taxon>
    </lineage>
</organism>
<dbReference type="EMBL" id="DRQG01000105">
    <property type="protein sequence ID" value="HGY56242.1"/>
    <property type="molecule type" value="Genomic_DNA"/>
</dbReference>
<keyword evidence="2" id="KW-1133">Transmembrane helix</keyword>
<evidence type="ECO:0000256" key="1">
    <source>
        <dbReference type="ARBA" id="ARBA00022729"/>
    </source>
</evidence>
<dbReference type="InterPro" id="IPR049712">
    <property type="entry name" value="Poly_export"/>
</dbReference>
<dbReference type="GO" id="GO:0015159">
    <property type="term" value="F:polysaccharide transmembrane transporter activity"/>
    <property type="evidence" value="ECO:0007669"/>
    <property type="project" value="InterPro"/>
</dbReference>
<comment type="caution">
    <text evidence="5">The sequence shown here is derived from an EMBL/GenBank/DDBJ whole genome shotgun (WGS) entry which is preliminary data.</text>
</comment>
<evidence type="ECO:0000259" key="4">
    <source>
        <dbReference type="Pfam" id="PF02563"/>
    </source>
</evidence>
<dbReference type="Gene3D" id="3.10.560.10">
    <property type="entry name" value="Outer membrane lipoprotein wza domain like"/>
    <property type="match status" value="1"/>
</dbReference>
<gene>
    <name evidence="5" type="ORF">ENK44_11095</name>
</gene>
<proteinExistence type="predicted"/>
<dbReference type="InterPro" id="IPR003715">
    <property type="entry name" value="Poly_export_N"/>
</dbReference>
<evidence type="ECO:0000256" key="2">
    <source>
        <dbReference type="SAM" id="Phobius"/>
    </source>
</evidence>
<feature type="signal peptide" evidence="3">
    <location>
        <begin position="1"/>
        <end position="23"/>
    </location>
</feature>
<feature type="transmembrane region" description="Helical" evidence="2">
    <location>
        <begin position="206"/>
        <end position="230"/>
    </location>
</feature>
<keyword evidence="1 3" id="KW-0732">Signal</keyword>
<accession>A0A7V4UEC8</accession>
<dbReference type="Gene3D" id="3.30.1950.10">
    <property type="entry name" value="wza like domain"/>
    <property type="match status" value="1"/>
</dbReference>
<keyword evidence="2" id="KW-0812">Transmembrane</keyword>
<name>A0A7V4UEC8_CALAY</name>
<dbReference type="Pfam" id="PF02563">
    <property type="entry name" value="Poly_export"/>
    <property type="match status" value="1"/>
</dbReference>
<evidence type="ECO:0000256" key="3">
    <source>
        <dbReference type="SAM" id="SignalP"/>
    </source>
</evidence>
<dbReference type="PANTHER" id="PTHR33619">
    <property type="entry name" value="POLYSACCHARIDE EXPORT PROTEIN GFCE-RELATED"/>
    <property type="match status" value="1"/>
</dbReference>
<dbReference type="Proteomes" id="UP000885779">
    <property type="component" value="Unassembled WGS sequence"/>
</dbReference>